<protein>
    <recommendedName>
        <fullName evidence="3">C2H2-type domain-containing protein</fullName>
    </recommendedName>
</protein>
<keyword evidence="5" id="KW-1185">Reference proteome</keyword>
<dbReference type="PROSITE" id="PS50157">
    <property type="entry name" value="ZINC_FINGER_C2H2_2"/>
    <property type="match status" value="1"/>
</dbReference>
<evidence type="ECO:0000313" key="4">
    <source>
        <dbReference type="EMBL" id="KZT10299.1"/>
    </source>
</evidence>
<feature type="compositionally biased region" description="Polar residues" evidence="2">
    <location>
        <begin position="1"/>
        <end position="19"/>
    </location>
</feature>
<feature type="compositionally biased region" description="Polar residues" evidence="2">
    <location>
        <begin position="31"/>
        <end position="44"/>
    </location>
</feature>
<gene>
    <name evidence="4" type="ORF">LAESUDRAFT_419654</name>
</gene>
<keyword evidence="1" id="KW-0479">Metal-binding</keyword>
<evidence type="ECO:0000259" key="3">
    <source>
        <dbReference type="PROSITE" id="PS50157"/>
    </source>
</evidence>
<dbReference type="OrthoDB" id="2782214at2759"/>
<proteinExistence type="predicted"/>
<dbReference type="InParanoid" id="A0A165GG29"/>
<dbReference type="EMBL" id="KV427609">
    <property type="protein sequence ID" value="KZT10299.1"/>
    <property type="molecule type" value="Genomic_DNA"/>
</dbReference>
<dbReference type="Proteomes" id="UP000076871">
    <property type="component" value="Unassembled WGS sequence"/>
</dbReference>
<dbReference type="GeneID" id="63819413"/>
<accession>A0A165GG29</accession>
<dbReference type="RefSeq" id="XP_040768039.1">
    <property type="nucleotide sequence ID" value="XM_040902382.1"/>
</dbReference>
<name>A0A165GG29_9APHY</name>
<keyword evidence="1" id="KW-0862">Zinc</keyword>
<dbReference type="STRING" id="1314785.A0A165GG29"/>
<reference evidence="4 5" key="1">
    <citation type="journal article" date="2016" name="Mol. Biol. Evol.">
        <title>Comparative Genomics of Early-Diverging Mushroom-Forming Fungi Provides Insights into the Origins of Lignocellulose Decay Capabilities.</title>
        <authorList>
            <person name="Nagy L.G."/>
            <person name="Riley R."/>
            <person name="Tritt A."/>
            <person name="Adam C."/>
            <person name="Daum C."/>
            <person name="Floudas D."/>
            <person name="Sun H."/>
            <person name="Yadav J.S."/>
            <person name="Pangilinan J."/>
            <person name="Larsson K.H."/>
            <person name="Matsuura K."/>
            <person name="Barry K."/>
            <person name="Labutti K."/>
            <person name="Kuo R."/>
            <person name="Ohm R.A."/>
            <person name="Bhattacharya S.S."/>
            <person name="Shirouzu T."/>
            <person name="Yoshinaga Y."/>
            <person name="Martin F.M."/>
            <person name="Grigoriev I.V."/>
            <person name="Hibbett D.S."/>
        </authorList>
    </citation>
    <scope>NUCLEOTIDE SEQUENCE [LARGE SCALE GENOMIC DNA]</scope>
    <source>
        <strain evidence="4 5">93-53</strain>
    </source>
</reference>
<keyword evidence="1" id="KW-0863">Zinc-finger</keyword>
<feature type="domain" description="C2H2-type" evidence="3">
    <location>
        <begin position="170"/>
        <end position="194"/>
    </location>
</feature>
<evidence type="ECO:0000256" key="2">
    <source>
        <dbReference type="SAM" id="MobiDB-lite"/>
    </source>
</evidence>
<evidence type="ECO:0000313" key="5">
    <source>
        <dbReference type="Proteomes" id="UP000076871"/>
    </source>
</evidence>
<organism evidence="4 5">
    <name type="scientific">Laetiporus sulphureus 93-53</name>
    <dbReference type="NCBI Taxonomy" id="1314785"/>
    <lineage>
        <taxon>Eukaryota</taxon>
        <taxon>Fungi</taxon>
        <taxon>Dikarya</taxon>
        <taxon>Basidiomycota</taxon>
        <taxon>Agaricomycotina</taxon>
        <taxon>Agaricomycetes</taxon>
        <taxon>Polyporales</taxon>
        <taxon>Laetiporus</taxon>
    </lineage>
</organism>
<dbReference type="AlphaFoldDB" id="A0A165GG29"/>
<dbReference type="InterPro" id="IPR013087">
    <property type="entry name" value="Znf_C2H2_type"/>
</dbReference>
<dbReference type="GO" id="GO:0008270">
    <property type="term" value="F:zinc ion binding"/>
    <property type="evidence" value="ECO:0007669"/>
    <property type="project" value="UniProtKB-KW"/>
</dbReference>
<sequence length="194" mass="21634">MSHPQKSQSSAGPHSSGNFTIPGGHSDYPPVTQQHLPSSLQFSPYGNDWPAVPGTQMTSQMNQQYYQSPMTNAGYPVDTMPTQAAVSAGPPQNLQRCTWEGGWCGIYLDDLTPSGIQRHLKDHHFNTKDRPWSNRNRGKCLWSPDCRSDLMNYESLGKHIAQVHLKSTLEICDICGGHFARSDALLRHRRENCG</sequence>
<feature type="region of interest" description="Disordered" evidence="2">
    <location>
        <begin position="1"/>
        <end position="44"/>
    </location>
</feature>
<evidence type="ECO:0000256" key="1">
    <source>
        <dbReference type="PROSITE-ProRule" id="PRU00042"/>
    </source>
</evidence>